<feature type="signal peptide" evidence="1">
    <location>
        <begin position="1"/>
        <end position="18"/>
    </location>
</feature>
<reference evidence="2 3" key="1">
    <citation type="journal article" date="2018" name="Nat. Ecol. Evol.">
        <title>Shark genomes provide insights into elasmobranch evolution and the origin of vertebrates.</title>
        <authorList>
            <person name="Hara Y"/>
            <person name="Yamaguchi K"/>
            <person name="Onimaru K"/>
            <person name="Kadota M"/>
            <person name="Koyanagi M"/>
            <person name="Keeley SD"/>
            <person name="Tatsumi K"/>
            <person name="Tanaka K"/>
            <person name="Motone F"/>
            <person name="Kageyama Y"/>
            <person name="Nozu R"/>
            <person name="Adachi N"/>
            <person name="Nishimura O"/>
            <person name="Nakagawa R"/>
            <person name="Tanegashima C"/>
            <person name="Kiyatake I"/>
            <person name="Matsumoto R"/>
            <person name="Murakumo K"/>
            <person name="Nishida K"/>
            <person name="Terakita A"/>
            <person name="Kuratani S"/>
            <person name="Sato K"/>
            <person name="Hyodo S Kuraku.S."/>
        </authorList>
    </citation>
    <scope>NUCLEOTIDE SEQUENCE [LARGE SCALE GENOMIC DNA]</scope>
</reference>
<dbReference type="OrthoDB" id="9944807at2759"/>
<keyword evidence="1" id="KW-0732">Signal</keyword>
<proteinExistence type="predicted"/>
<dbReference type="Proteomes" id="UP000288216">
    <property type="component" value="Unassembled WGS sequence"/>
</dbReference>
<evidence type="ECO:0000313" key="2">
    <source>
        <dbReference type="EMBL" id="GCB77108.1"/>
    </source>
</evidence>
<evidence type="ECO:0000256" key="1">
    <source>
        <dbReference type="SAM" id="SignalP"/>
    </source>
</evidence>
<feature type="chain" id="PRO_5019300525" evidence="1">
    <location>
        <begin position="19"/>
        <end position="61"/>
    </location>
</feature>
<gene>
    <name evidence="2" type="ORF">scyTo_0016643</name>
</gene>
<organism evidence="2 3">
    <name type="scientific">Scyliorhinus torazame</name>
    <name type="common">Cloudy catshark</name>
    <name type="synonym">Catulus torazame</name>
    <dbReference type="NCBI Taxonomy" id="75743"/>
    <lineage>
        <taxon>Eukaryota</taxon>
        <taxon>Metazoa</taxon>
        <taxon>Chordata</taxon>
        <taxon>Craniata</taxon>
        <taxon>Vertebrata</taxon>
        <taxon>Chondrichthyes</taxon>
        <taxon>Elasmobranchii</taxon>
        <taxon>Galeomorphii</taxon>
        <taxon>Galeoidea</taxon>
        <taxon>Carcharhiniformes</taxon>
        <taxon>Scyliorhinidae</taxon>
        <taxon>Scyliorhinus</taxon>
    </lineage>
</organism>
<evidence type="ECO:0000313" key="3">
    <source>
        <dbReference type="Proteomes" id="UP000288216"/>
    </source>
</evidence>
<accession>A0A401PVH2</accession>
<comment type="caution">
    <text evidence="2">The sequence shown here is derived from an EMBL/GenBank/DDBJ whole genome shotgun (WGS) entry which is preliminary data.</text>
</comment>
<dbReference type="AlphaFoldDB" id="A0A401PVH2"/>
<sequence>MNPLFCIFALTFTRLSLMQPALFTQRRQEKRVCFDCYLHLSLDCHIFTFINTETGISLLLL</sequence>
<feature type="non-terminal residue" evidence="2">
    <location>
        <position position="61"/>
    </location>
</feature>
<protein>
    <submittedName>
        <fullName evidence="2">Uncharacterized protein</fullName>
    </submittedName>
</protein>
<name>A0A401PVH2_SCYTO</name>
<keyword evidence="3" id="KW-1185">Reference proteome</keyword>
<dbReference type="EMBL" id="BFAA01010198">
    <property type="protein sequence ID" value="GCB77108.1"/>
    <property type="molecule type" value="Genomic_DNA"/>
</dbReference>